<dbReference type="Proteomes" id="UP000224386">
    <property type="component" value="Unassembled WGS sequence"/>
</dbReference>
<protein>
    <recommendedName>
        <fullName evidence="3">DUF1819 family protein</fullName>
    </recommendedName>
</protein>
<evidence type="ECO:0000313" key="2">
    <source>
        <dbReference type="Proteomes" id="UP000224386"/>
    </source>
</evidence>
<proteinExistence type="predicted"/>
<dbReference type="AlphaFoldDB" id="A0A2B2LQ68"/>
<accession>A0A2B2LQ68</accession>
<gene>
    <name evidence="1" type="ORF">COK05_16075</name>
</gene>
<dbReference type="Pfam" id="PF08849">
    <property type="entry name" value="BrxA"/>
    <property type="match status" value="1"/>
</dbReference>
<dbReference type="InterPro" id="IPR023137">
    <property type="entry name" value="BrxA_sf"/>
</dbReference>
<name>A0A2B2LQ68_BACCE</name>
<evidence type="ECO:0008006" key="3">
    <source>
        <dbReference type="Google" id="ProtNLM"/>
    </source>
</evidence>
<dbReference type="EMBL" id="NVAP01000035">
    <property type="protein sequence ID" value="PFQ44851.1"/>
    <property type="molecule type" value="Genomic_DNA"/>
</dbReference>
<evidence type="ECO:0000313" key="1">
    <source>
        <dbReference type="EMBL" id="PFQ44851.1"/>
    </source>
</evidence>
<comment type="caution">
    <text evidence="1">The sequence shown here is derived from an EMBL/GenBank/DDBJ whole genome shotgun (WGS) entry which is preliminary data.</text>
</comment>
<reference evidence="1 2" key="1">
    <citation type="submission" date="2017-09" db="EMBL/GenBank/DDBJ databases">
        <title>Large-scale bioinformatics analysis of Bacillus genomes uncovers conserved roles of natural products in bacterial physiology.</title>
        <authorList>
            <consortium name="Agbiome Team Llc"/>
            <person name="Bleich R.M."/>
            <person name="Grubbs K.J."/>
            <person name="Santa Maria K.C."/>
            <person name="Allen S.E."/>
            <person name="Farag S."/>
            <person name="Shank E.A."/>
            <person name="Bowers A."/>
        </authorList>
    </citation>
    <scope>NUCLEOTIDE SEQUENCE [LARGE SCALE GENOMIC DNA]</scope>
    <source>
        <strain evidence="1 2">AFS070861</strain>
    </source>
</reference>
<dbReference type="InterPro" id="IPR014948">
    <property type="entry name" value="BrxA"/>
</dbReference>
<dbReference type="Gene3D" id="1.10.3540.10">
    <property type="entry name" value="uncharacterized protein from magnetospirillum magneticum domain"/>
    <property type="match status" value="1"/>
</dbReference>
<organism evidence="1 2">
    <name type="scientific">Bacillus cereus</name>
    <dbReference type="NCBI Taxonomy" id="1396"/>
    <lineage>
        <taxon>Bacteria</taxon>
        <taxon>Bacillati</taxon>
        <taxon>Bacillota</taxon>
        <taxon>Bacilli</taxon>
        <taxon>Bacillales</taxon>
        <taxon>Bacillaceae</taxon>
        <taxon>Bacillus</taxon>
        <taxon>Bacillus cereus group</taxon>
    </lineage>
</organism>
<sequence length="200" mass="23727">MEMKVYSGGFTAEHLYRNEMKIVADLQLKGMSKQAIKDKIFEENLFHCRSEAAMKDIFPRVYRRAEKLNDTLRNMLVNGSRSDNNAILLYAFLKHFKFPRDFVLEVIHYNLKRFKNTVKEGNVMTFFEEKGQQYEEVRKWTDQTKYKLKQVTLKILVDGELLLKTGNEYEIKSIPLSKELREYVENNSEYSDLLMLTLND</sequence>